<reference evidence="1 2" key="1">
    <citation type="journal article" date="2019" name="Nat. Ecol. Evol.">
        <title>Megaphylogeny resolves global patterns of mushroom evolution.</title>
        <authorList>
            <person name="Varga T."/>
            <person name="Krizsan K."/>
            <person name="Foldi C."/>
            <person name="Dima B."/>
            <person name="Sanchez-Garcia M."/>
            <person name="Sanchez-Ramirez S."/>
            <person name="Szollosi G.J."/>
            <person name="Szarkandi J.G."/>
            <person name="Papp V."/>
            <person name="Albert L."/>
            <person name="Andreopoulos W."/>
            <person name="Angelini C."/>
            <person name="Antonin V."/>
            <person name="Barry K.W."/>
            <person name="Bougher N.L."/>
            <person name="Buchanan P."/>
            <person name="Buyck B."/>
            <person name="Bense V."/>
            <person name="Catcheside P."/>
            <person name="Chovatia M."/>
            <person name="Cooper J."/>
            <person name="Damon W."/>
            <person name="Desjardin D."/>
            <person name="Finy P."/>
            <person name="Geml J."/>
            <person name="Haridas S."/>
            <person name="Hughes K."/>
            <person name="Justo A."/>
            <person name="Karasinski D."/>
            <person name="Kautmanova I."/>
            <person name="Kiss B."/>
            <person name="Kocsube S."/>
            <person name="Kotiranta H."/>
            <person name="LaButti K.M."/>
            <person name="Lechner B.E."/>
            <person name="Liimatainen K."/>
            <person name="Lipzen A."/>
            <person name="Lukacs Z."/>
            <person name="Mihaltcheva S."/>
            <person name="Morgado L.N."/>
            <person name="Niskanen T."/>
            <person name="Noordeloos M.E."/>
            <person name="Ohm R.A."/>
            <person name="Ortiz-Santana B."/>
            <person name="Ovrebo C."/>
            <person name="Racz N."/>
            <person name="Riley R."/>
            <person name="Savchenko A."/>
            <person name="Shiryaev A."/>
            <person name="Soop K."/>
            <person name="Spirin V."/>
            <person name="Szebenyi C."/>
            <person name="Tomsovsky M."/>
            <person name="Tulloss R.E."/>
            <person name="Uehling J."/>
            <person name="Grigoriev I.V."/>
            <person name="Vagvolgyi C."/>
            <person name="Papp T."/>
            <person name="Martin F.M."/>
            <person name="Miettinen O."/>
            <person name="Hibbett D.S."/>
            <person name="Nagy L.G."/>
        </authorList>
    </citation>
    <scope>NUCLEOTIDE SEQUENCE [LARGE SCALE GENOMIC DNA]</scope>
    <source>
        <strain evidence="1 2">NL-1719</strain>
    </source>
</reference>
<evidence type="ECO:0000313" key="1">
    <source>
        <dbReference type="EMBL" id="TFK58596.1"/>
    </source>
</evidence>
<gene>
    <name evidence="1" type="ORF">BDN72DRAFT_65077</name>
</gene>
<name>A0ACD2ZYT3_9AGAR</name>
<sequence length="58" mass="6553">MRLQRGVPNSMITPCPDLQDGPVAFRHPTLVANVLPSWLPHPLFSLRLHKIADREISL</sequence>
<evidence type="ECO:0000313" key="2">
    <source>
        <dbReference type="Proteomes" id="UP000308600"/>
    </source>
</evidence>
<dbReference type="Proteomes" id="UP000308600">
    <property type="component" value="Unassembled WGS sequence"/>
</dbReference>
<keyword evidence="2" id="KW-1185">Reference proteome</keyword>
<proteinExistence type="predicted"/>
<dbReference type="EMBL" id="ML209284">
    <property type="protein sequence ID" value="TFK58596.1"/>
    <property type="molecule type" value="Genomic_DNA"/>
</dbReference>
<protein>
    <submittedName>
        <fullName evidence="1">Uncharacterized protein</fullName>
    </submittedName>
</protein>
<organism evidence="1 2">
    <name type="scientific">Pluteus cervinus</name>
    <dbReference type="NCBI Taxonomy" id="181527"/>
    <lineage>
        <taxon>Eukaryota</taxon>
        <taxon>Fungi</taxon>
        <taxon>Dikarya</taxon>
        <taxon>Basidiomycota</taxon>
        <taxon>Agaricomycotina</taxon>
        <taxon>Agaricomycetes</taxon>
        <taxon>Agaricomycetidae</taxon>
        <taxon>Agaricales</taxon>
        <taxon>Pluteineae</taxon>
        <taxon>Pluteaceae</taxon>
        <taxon>Pluteus</taxon>
    </lineage>
</organism>
<accession>A0ACD2ZYT3</accession>